<dbReference type="GO" id="GO:0005509">
    <property type="term" value="F:calcium ion binding"/>
    <property type="evidence" value="ECO:0007669"/>
    <property type="project" value="InterPro"/>
</dbReference>
<feature type="compositionally biased region" description="Pro residues" evidence="8">
    <location>
        <begin position="1"/>
        <end position="10"/>
    </location>
</feature>
<dbReference type="InterPro" id="IPR033370">
    <property type="entry name" value="COG1"/>
</dbReference>
<evidence type="ECO:0000256" key="5">
    <source>
        <dbReference type="ARBA" id="ARBA00022927"/>
    </source>
</evidence>
<feature type="compositionally biased region" description="Polar residues" evidence="8">
    <location>
        <begin position="13"/>
        <end position="33"/>
    </location>
</feature>
<evidence type="ECO:0000256" key="2">
    <source>
        <dbReference type="ARBA" id="ARBA00006653"/>
    </source>
</evidence>
<dbReference type="Pfam" id="PF08700">
    <property type="entry name" value="VPS51_Exo84_N"/>
    <property type="match status" value="1"/>
</dbReference>
<keyword evidence="11" id="KW-1185">Reference proteome</keyword>
<keyword evidence="7" id="KW-0472">Membrane</keyword>
<evidence type="ECO:0000259" key="9">
    <source>
        <dbReference type="PROSITE" id="PS50222"/>
    </source>
</evidence>
<comment type="caution">
    <text evidence="10">The sequence shown here is derived from an EMBL/GenBank/DDBJ whole genome shotgun (WGS) entry which is preliminary data.</text>
</comment>
<dbReference type="Proteomes" id="UP001295423">
    <property type="component" value="Unassembled WGS sequence"/>
</dbReference>
<dbReference type="GO" id="GO:0015031">
    <property type="term" value="P:protein transport"/>
    <property type="evidence" value="ECO:0007669"/>
    <property type="project" value="UniProtKB-KW"/>
</dbReference>
<organism evidence="10 11">
    <name type="scientific">Cylindrotheca closterium</name>
    <dbReference type="NCBI Taxonomy" id="2856"/>
    <lineage>
        <taxon>Eukaryota</taxon>
        <taxon>Sar</taxon>
        <taxon>Stramenopiles</taxon>
        <taxon>Ochrophyta</taxon>
        <taxon>Bacillariophyta</taxon>
        <taxon>Bacillariophyceae</taxon>
        <taxon>Bacillariophycidae</taxon>
        <taxon>Bacillariales</taxon>
        <taxon>Bacillariaceae</taxon>
        <taxon>Cylindrotheca</taxon>
    </lineage>
</organism>
<name>A0AAD2FSV0_9STRA</name>
<dbReference type="GO" id="GO:0006891">
    <property type="term" value="P:intra-Golgi vesicle-mediated transport"/>
    <property type="evidence" value="ECO:0007669"/>
    <property type="project" value="InterPro"/>
</dbReference>
<comment type="similarity">
    <text evidence="2">Belongs to the COG1 family.</text>
</comment>
<dbReference type="PANTHER" id="PTHR31658">
    <property type="entry name" value="CONSERVED OLIGOMERIC GOLGI COMPLEX SUBUNIT 1"/>
    <property type="match status" value="1"/>
</dbReference>
<feature type="region of interest" description="Disordered" evidence="8">
    <location>
        <begin position="1"/>
        <end position="69"/>
    </location>
</feature>
<dbReference type="GO" id="GO:0000139">
    <property type="term" value="C:Golgi membrane"/>
    <property type="evidence" value="ECO:0007669"/>
    <property type="project" value="UniProtKB-SubCell"/>
</dbReference>
<proteinExistence type="inferred from homology"/>
<keyword evidence="4" id="KW-0813">Transport</keyword>
<reference evidence="10" key="1">
    <citation type="submission" date="2023-08" db="EMBL/GenBank/DDBJ databases">
        <authorList>
            <person name="Audoor S."/>
            <person name="Bilcke G."/>
        </authorList>
    </citation>
    <scope>NUCLEOTIDE SEQUENCE</scope>
</reference>
<dbReference type="EMBL" id="CAKOGP040001803">
    <property type="protein sequence ID" value="CAJ1952448.1"/>
    <property type="molecule type" value="Genomic_DNA"/>
</dbReference>
<keyword evidence="6" id="KW-0333">Golgi apparatus</keyword>
<dbReference type="InterPro" id="IPR002048">
    <property type="entry name" value="EF_hand_dom"/>
</dbReference>
<dbReference type="GO" id="GO:0017119">
    <property type="term" value="C:Golgi transport complex"/>
    <property type="evidence" value="ECO:0007669"/>
    <property type="project" value="InterPro"/>
</dbReference>
<evidence type="ECO:0000313" key="10">
    <source>
        <dbReference type="EMBL" id="CAJ1952448.1"/>
    </source>
</evidence>
<evidence type="ECO:0000256" key="8">
    <source>
        <dbReference type="SAM" id="MobiDB-lite"/>
    </source>
</evidence>
<evidence type="ECO:0000256" key="4">
    <source>
        <dbReference type="ARBA" id="ARBA00022448"/>
    </source>
</evidence>
<feature type="domain" description="EF-hand" evidence="9">
    <location>
        <begin position="641"/>
        <end position="676"/>
    </location>
</feature>
<evidence type="ECO:0000313" key="11">
    <source>
        <dbReference type="Proteomes" id="UP001295423"/>
    </source>
</evidence>
<keyword evidence="5" id="KW-0653">Protein transport</keyword>
<evidence type="ECO:0000256" key="6">
    <source>
        <dbReference type="ARBA" id="ARBA00023034"/>
    </source>
</evidence>
<protein>
    <recommendedName>
        <fullName evidence="3">Conserved oligomeric Golgi complex subunit 1</fullName>
    </recommendedName>
</protein>
<evidence type="ECO:0000256" key="1">
    <source>
        <dbReference type="ARBA" id="ARBA00004395"/>
    </source>
</evidence>
<comment type="subcellular location">
    <subcellularLocation>
        <location evidence="1">Golgi apparatus membrane</location>
        <topology evidence="1">Peripheral membrane protein</topology>
    </subcellularLocation>
</comment>
<evidence type="ECO:0000256" key="7">
    <source>
        <dbReference type="ARBA" id="ARBA00023136"/>
    </source>
</evidence>
<dbReference type="PANTHER" id="PTHR31658:SF0">
    <property type="entry name" value="CONSERVED OLIGOMERIC GOLGI COMPLEX SUBUNIT 1"/>
    <property type="match status" value="1"/>
</dbReference>
<evidence type="ECO:0000256" key="3">
    <source>
        <dbReference type="ARBA" id="ARBA00020978"/>
    </source>
</evidence>
<accession>A0AAD2FSV0</accession>
<dbReference type="PROSITE" id="PS50222">
    <property type="entry name" value="EF_HAND_2"/>
    <property type="match status" value="1"/>
</dbReference>
<sequence length="1071" mass="116127">MSSLPRPPGAPTRRSSSNSTSYGKTTTPRTPSPQVIKGTTRHISSGSLPPPPTMVSPNPKKGQSSNYAQNLSRSMTIEEMRELHRRAQRDAEAKQTELRLVLASRYRELVGSSDEVTKMGERAQELHELVHALPELMGKLIQCAEEDAYEEAKDAGEEAKEIDKVTILRQDLAALPRRVHRALDTNNVHEATVSLLLLFRLIAEQTQDFPLASALATDISFSPVPNSNSMLQAQIKMTFLHVQTLPAKITRQSTTILDSAASFGSTPEFGAETSAAALSTLDLLDIAEKKERTTKLLDMYFDSKAALLQGFLTELNPSNSDDGGTDNTEEILSKIVLILQYDIILHPYQMFILRNFPCAPQSGSTVEGIMKSLPMFPASIVQSKVSNFLSAHLPLIRTKVKSVLVNIAGTTASALGKIRQSLYDKTDGLECMERLDNNGICSWEEAVSGVVDVQVVLSSSHGGGGPIAHGETTAIPSKFSLWGVLFSNTFSSLVHSLLTTSFQSVHTKVVSTLRESLANAPALSSILPHEAYRNTLHIATELDSSLLKVSADAHELLVHAEERDESERRLKQSLYVQTCEIVGRLLSELRRMLLLPDKSQAVMNLIVGRLCHLLKYRLTALPTLLDPNSSPAVLAGSSGMISLLELSSAFELADDNDDGLITFQEAMEAVDSAFSGTQHHGAEMVRETLLLPAVGEKDVAPASMGANAKAYTPQDVTLNELTLLLARGLRHEQSGKHSALGTVQESLDAIITESFNKWSKEVLDPSSSSLSTSLESSIGIFSSYSEEEYKRIYAHAESPIANQVGPVVGGVSPHVTAFVLELSSILDRSVCPSDSLLPVPSVEYATAMGISGDDIPRMVDTIRWALLHNGLETVTSLLDTQIGSDSTERKTKLSEACPSGLIQLCNDISFIRTCFFVRNTYSFDKNGADHPSKTKLDGLYRDVTSLSPDGRSSSVVSRIEESHRHVFEVSDLFLSSLFGEDKSSSVPLGDISDIGSSIGQGQASGASSMFHTPVPSSCRFQLLPIQADRTLSGVQARTKLKEKEAENRADSVGTGAMRAGLGFFSSMLTKN</sequence>
<gene>
    <name evidence="10" type="ORF">CYCCA115_LOCUS13558</name>
</gene>
<dbReference type="AlphaFoldDB" id="A0AAD2FSV0"/>